<evidence type="ECO:0000313" key="5">
    <source>
        <dbReference type="Proteomes" id="UP000196640"/>
    </source>
</evidence>
<dbReference type="RefSeq" id="WP_051930152.1">
    <property type="nucleotide sequence ID" value="NZ_CALUEG010000007.1"/>
</dbReference>
<accession>A0A212AYU9</accession>
<keyword evidence="1" id="KW-0732">Signal</keyword>
<dbReference type="PROSITE" id="PS50983">
    <property type="entry name" value="FE_B12_PBP"/>
    <property type="match status" value="1"/>
</dbReference>
<evidence type="ECO:0000259" key="2">
    <source>
        <dbReference type="PROSITE" id="PS50983"/>
    </source>
</evidence>
<proteinExistence type="predicted"/>
<sequence>MPKPAALRRIAATALLVVAMPLALTVMTAPPASAAETAQRIVSVGGSVTEVIYALGAQDRVIARDSTSTFPPEVMDLPDVGYVRALSPEGLLAVNPDLILAEDGAGPPETVAQLKAAAVPFVTVPNGWTAEAVGAKIRAVGAALGLESRAETLAADVTHQIAAASDAALARPGPKPRALFVLSTQGGRIMVSGTGTQAAGMLALAGAENAVTEFPGYKPLTDEAIIAAAPDVIVMMDRGGDHGATAETLFALPAMALTPAGKTRALVRMDGLYLLGFGPRTGAAVEELSRALHAATEG</sequence>
<evidence type="ECO:0000313" key="3">
    <source>
        <dbReference type="EMBL" id="OWJ78670.1"/>
    </source>
</evidence>
<evidence type="ECO:0000313" key="6">
    <source>
        <dbReference type="Proteomes" id="UP000214673"/>
    </source>
</evidence>
<dbReference type="SUPFAM" id="SSF53807">
    <property type="entry name" value="Helical backbone' metal receptor"/>
    <property type="match status" value="1"/>
</dbReference>
<dbReference type="Proteomes" id="UP000196640">
    <property type="component" value="Unassembled WGS sequence"/>
</dbReference>
<dbReference type="PANTHER" id="PTHR30535">
    <property type="entry name" value="VITAMIN B12-BINDING PROTEIN"/>
    <property type="match status" value="1"/>
</dbReference>
<dbReference type="InterPro" id="IPR002491">
    <property type="entry name" value="ABC_transptr_periplasmic_BD"/>
</dbReference>
<dbReference type="InterPro" id="IPR050902">
    <property type="entry name" value="ABC_Transporter_SBP"/>
</dbReference>
<name>A0A212AYU9_9RHOB</name>
<comment type="caution">
    <text evidence="4">The sequence shown here is derived from an EMBL/GenBank/DDBJ whole genome shotgun (WGS) entry which is preliminary data.</text>
</comment>
<organism evidence="4 5">
    <name type="scientific">Haematobacter missouriensis</name>
    <dbReference type="NCBI Taxonomy" id="366616"/>
    <lineage>
        <taxon>Bacteria</taxon>
        <taxon>Pseudomonadati</taxon>
        <taxon>Pseudomonadota</taxon>
        <taxon>Alphaproteobacteria</taxon>
        <taxon>Rhodobacterales</taxon>
        <taxon>Paracoccaceae</taxon>
        <taxon>Haematobacter</taxon>
    </lineage>
</organism>
<feature type="chain" id="PRO_5011238384" evidence="1">
    <location>
        <begin position="35"/>
        <end position="298"/>
    </location>
</feature>
<dbReference type="CDD" id="cd01149">
    <property type="entry name" value="HutB"/>
    <property type="match status" value="1"/>
</dbReference>
<dbReference type="Gene3D" id="3.40.50.1980">
    <property type="entry name" value="Nitrogenase molybdenum iron protein domain"/>
    <property type="match status" value="2"/>
</dbReference>
<gene>
    <name evidence="4" type="ORF">CDV52_00645</name>
    <name evidence="3" type="ORF">CDV53_02885</name>
</gene>
<dbReference type="Pfam" id="PF01497">
    <property type="entry name" value="Peripla_BP_2"/>
    <property type="match status" value="1"/>
</dbReference>
<dbReference type="EMBL" id="NIPV01000010">
    <property type="protein sequence ID" value="OWJ78670.1"/>
    <property type="molecule type" value="Genomic_DNA"/>
</dbReference>
<dbReference type="EMBL" id="NIPX01000001">
    <property type="protein sequence ID" value="OWJ86659.1"/>
    <property type="molecule type" value="Genomic_DNA"/>
</dbReference>
<dbReference type="STRING" id="366616.CG51_16475"/>
<keyword evidence="6" id="KW-1185">Reference proteome</keyword>
<dbReference type="OrthoDB" id="9797736at2"/>
<reference evidence="5 6" key="1">
    <citation type="submission" date="2016-11" db="EMBL/GenBank/DDBJ databases">
        <title>Comparison of Traditional DNA-DNA Hybridization with In Silico Genomic Analysis.</title>
        <authorList>
            <person name="Nicholson A.C."/>
            <person name="Sammons S."/>
            <person name="Humrighouse B.W."/>
            <person name="Graziano J."/>
            <person name="Lasker B."/>
            <person name="Whitney A.M."/>
            <person name="Mcquiston J.R."/>
        </authorList>
    </citation>
    <scope>NUCLEOTIDE SEQUENCE [LARGE SCALE GENOMIC DNA]</scope>
    <source>
        <strain evidence="3 6">H1892</strain>
        <strain evidence="4 5">H2381</strain>
    </source>
</reference>
<dbReference type="PANTHER" id="PTHR30535:SF4">
    <property type="entry name" value="HEMIN-BINDING PERIPLASMIC PROTEIN HMUT"/>
    <property type="match status" value="1"/>
</dbReference>
<feature type="signal peptide" evidence="1">
    <location>
        <begin position="1"/>
        <end position="34"/>
    </location>
</feature>
<protein>
    <submittedName>
        <fullName evidence="4">Hemin ABC transporter substrate-binding protein</fullName>
    </submittedName>
</protein>
<evidence type="ECO:0000256" key="1">
    <source>
        <dbReference type="SAM" id="SignalP"/>
    </source>
</evidence>
<feature type="domain" description="Fe/B12 periplasmic-binding" evidence="2">
    <location>
        <begin position="40"/>
        <end position="296"/>
    </location>
</feature>
<dbReference type="AlphaFoldDB" id="A0A212AYU9"/>
<dbReference type="Proteomes" id="UP000214673">
    <property type="component" value="Unassembled WGS sequence"/>
</dbReference>
<evidence type="ECO:0000313" key="4">
    <source>
        <dbReference type="EMBL" id="OWJ86659.1"/>
    </source>
</evidence>